<reference evidence="1 2" key="1">
    <citation type="submission" date="2024-06" db="EMBL/GenBank/DDBJ databases">
        <title>Genomic Encyclopedia of Type Strains, Phase IV (KMG-IV): sequencing the most valuable type-strain genomes for metagenomic binning, comparative biology and taxonomic classification.</title>
        <authorList>
            <person name="Goeker M."/>
        </authorList>
    </citation>
    <scope>NUCLEOTIDE SEQUENCE [LARGE SCALE GENOMIC DNA]</scope>
    <source>
        <strain evidence="1 2">DSM 27865</strain>
    </source>
</reference>
<protein>
    <submittedName>
        <fullName evidence="1">Uncharacterized protein</fullName>
    </submittedName>
</protein>
<name>A0ABV2MW21_9HYPH</name>
<accession>A0ABV2MW21</accession>
<proteinExistence type="predicted"/>
<organism evidence="1 2">
    <name type="scientific">Aquamicrobium terrae</name>
    <dbReference type="NCBI Taxonomy" id="1324945"/>
    <lineage>
        <taxon>Bacteria</taxon>
        <taxon>Pseudomonadati</taxon>
        <taxon>Pseudomonadota</taxon>
        <taxon>Alphaproteobacteria</taxon>
        <taxon>Hyphomicrobiales</taxon>
        <taxon>Phyllobacteriaceae</taxon>
        <taxon>Aquamicrobium</taxon>
    </lineage>
</organism>
<dbReference type="EMBL" id="JBEPML010000002">
    <property type="protein sequence ID" value="MET3790694.1"/>
    <property type="molecule type" value="Genomic_DNA"/>
</dbReference>
<evidence type="ECO:0000313" key="2">
    <source>
        <dbReference type="Proteomes" id="UP001549076"/>
    </source>
</evidence>
<keyword evidence="2" id="KW-1185">Reference proteome</keyword>
<evidence type="ECO:0000313" key="1">
    <source>
        <dbReference type="EMBL" id="MET3790694.1"/>
    </source>
</evidence>
<sequence length="85" mass="9398">MSYASEQGVLNAQWNAAEMAFQAERAKCSPHVLMRPRSFPDGNMWCALYGENLQEGVAGFGKTPERAVADFDKNWREQTLAGGTT</sequence>
<comment type="caution">
    <text evidence="1">The sequence shown here is derived from an EMBL/GenBank/DDBJ whole genome shotgun (WGS) entry which is preliminary data.</text>
</comment>
<dbReference type="Proteomes" id="UP001549076">
    <property type="component" value="Unassembled WGS sequence"/>
</dbReference>
<dbReference type="RefSeq" id="WP_354192882.1">
    <property type="nucleotide sequence ID" value="NZ_JBEPML010000002.1"/>
</dbReference>
<gene>
    <name evidence="1" type="ORF">ABID37_000885</name>
</gene>